<gene>
    <name evidence="10" type="ORF">ETSY2_36105</name>
</gene>
<evidence type="ECO:0000256" key="2">
    <source>
        <dbReference type="ARBA" id="ARBA00008537"/>
    </source>
</evidence>
<dbReference type="PANTHER" id="PTHR42718:SF9">
    <property type="entry name" value="MAJOR FACILITATOR SUPERFAMILY MULTIDRUG TRANSPORTER MFSC"/>
    <property type="match status" value="1"/>
</dbReference>
<dbReference type="PANTHER" id="PTHR42718">
    <property type="entry name" value="MAJOR FACILITATOR SUPERFAMILY MULTIDRUG TRANSPORTER MFSC"/>
    <property type="match status" value="1"/>
</dbReference>
<dbReference type="GO" id="GO:0022857">
    <property type="term" value="F:transmembrane transporter activity"/>
    <property type="evidence" value="ECO:0007669"/>
    <property type="project" value="InterPro"/>
</dbReference>
<name>W4LWN6_9BACT</name>
<evidence type="ECO:0000256" key="5">
    <source>
        <dbReference type="ARBA" id="ARBA00022692"/>
    </source>
</evidence>
<dbReference type="InterPro" id="IPR020846">
    <property type="entry name" value="MFS_dom"/>
</dbReference>
<feature type="transmembrane region" description="Helical" evidence="8">
    <location>
        <begin position="480"/>
        <end position="503"/>
    </location>
</feature>
<dbReference type="PROSITE" id="PS50850">
    <property type="entry name" value="MFS"/>
    <property type="match status" value="1"/>
</dbReference>
<evidence type="ECO:0000256" key="6">
    <source>
        <dbReference type="ARBA" id="ARBA00022989"/>
    </source>
</evidence>
<keyword evidence="5 8" id="KW-0812">Transmembrane</keyword>
<dbReference type="InterPro" id="IPR036259">
    <property type="entry name" value="MFS_trans_sf"/>
</dbReference>
<evidence type="ECO:0000313" key="11">
    <source>
        <dbReference type="Proteomes" id="UP000019140"/>
    </source>
</evidence>
<feature type="transmembrane region" description="Helical" evidence="8">
    <location>
        <begin position="334"/>
        <end position="353"/>
    </location>
</feature>
<evidence type="ECO:0000256" key="1">
    <source>
        <dbReference type="ARBA" id="ARBA00004651"/>
    </source>
</evidence>
<evidence type="ECO:0000256" key="7">
    <source>
        <dbReference type="ARBA" id="ARBA00023136"/>
    </source>
</evidence>
<dbReference type="EMBL" id="AZHX01001558">
    <property type="protein sequence ID" value="ETX02181.1"/>
    <property type="molecule type" value="Genomic_DNA"/>
</dbReference>
<feature type="transmembrane region" description="Helical" evidence="8">
    <location>
        <begin position="303"/>
        <end position="322"/>
    </location>
</feature>
<keyword evidence="6 8" id="KW-1133">Transmembrane helix</keyword>
<evidence type="ECO:0000256" key="8">
    <source>
        <dbReference type="SAM" id="Phobius"/>
    </source>
</evidence>
<feature type="transmembrane region" description="Helical" evidence="8">
    <location>
        <begin position="270"/>
        <end position="297"/>
    </location>
</feature>
<protein>
    <recommendedName>
        <fullName evidence="9">Major facilitator superfamily (MFS) profile domain-containing protein</fullName>
    </recommendedName>
</protein>
<evidence type="ECO:0000256" key="4">
    <source>
        <dbReference type="ARBA" id="ARBA00022475"/>
    </source>
</evidence>
<keyword evidence="11" id="KW-1185">Reference proteome</keyword>
<dbReference type="AlphaFoldDB" id="W4LWN6"/>
<sequence length="529" mass="56699">MASASTAQSETNKWWVAAAILSGQLTTSFGMFAVVVALPKIMTSFGADVNAIQWVMTGYLISRAVPMPALGWMAGLVGRRNLYIFGLLGATSCNALCGLSWSMESLIFFRVMQGALGAPAMGIGIVLLYEAFPARQRGLAMGLVLLIGSLGPTIGPTLGGYLVQEISWRAIFFLALPSGITSLVLTFAIIPRDTPQAGKTIDVPGLTTMTVFLVALLLAITQGQREGWGSSYILTLFAIAIVFFVLFLAIERVVPHPVVHLRLYRNFSFVAASIVVFLYNAGFVGTNFLVALMLQVVFNFTPLQAGLVLAPGAIVMGWIGLFAGRLSDRIDPRIPVLIGLACFALDMYFFSSLTLLSGVGLVTLLVITQRGAFGLIQSPLNNALMRTLPSEDRNMGSGLHGVHRGVAAAFGVALCSLLLEKRLAVHGVLLGQHHDRFALPVEQSLDAFGRFLQQAGEVPQQVAVQSMAALGQVYTNHIRMAAYADCFLLLAIAFILALVPAYLTRDRIRPARQAAPPVAVSSDARQTDP</sequence>
<evidence type="ECO:0000259" key="9">
    <source>
        <dbReference type="PROSITE" id="PS50850"/>
    </source>
</evidence>
<dbReference type="Gene3D" id="1.20.1250.20">
    <property type="entry name" value="MFS general substrate transporter like domains"/>
    <property type="match status" value="2"/>
</dbReference>
<dbReference type="Pfam" id="PF07690">
    <property type="entry name" value="MFS_1"/>
    <property type="match status" value="1"/>
</dbReference>
<feature type="domain" description="Major facilitator superfamily (MFS) profile" evidence="9">
    <location>
        <begin position="16"/>
        <end position="509"/>
    </location>
</feature>
<dbReference type="GO" id="GO:0005886">
    <property type="term" value="C:plasma membrane"/>
    <property type="evidence" value="ECO:0007669"/>
    <property type="project" value="UniProtKB-SubCell"/>
</dbReference>
<comment type="similarity">
    <text evidence="2">Belongs to the major facilitator superfamily. EmrB family.</text>
</comment>
<feature type="transmembrane region" description="Helical" evidence="8">
    <location>
        <begin position="14"/>
        <end position="38"/>
    </location>
</feature>
<reference evidence="10 11" key="1">
    <citation type="journal article" date="2014" name="Nature">
        <title>An environmental bacterial taxon with a large and distinct metabolic repertoire.</title>
        <authorList>
            <person name="Wilson M.C."/>
            <person name="Mori T."/>
            <person name="Ruckert C."/>
            <person name="Uria A.R."/>
            <person name="Helf M.J."/>
            <person name="Takada K."/>
            <person name="Gernert C."/>
            <person name="Steffens U.A."/>
            <person name="Heycke N."/>
            <person name="Schmitt S."/>
            <person name="Rinke C."/>
            <person name="Helfrich E.J."/>
            <person name="Brachmann A.O."/>
            <person name="Gurgui C."/>
            <person name="Wakimoto T."/>
            <person name="Kracht M."/>
            <person name="Crusemann M."/>
            <person name="Hentschel U."/>
            <person name="Abe I."/>
            <person name="Matsunaga S."/>
            <person name="Kalinowski J."/>
            <person name="Takeyama H."/>
            <person name="Piel J."/>
        </authorList>
    </citation>
    <scope>NUCLEOTIDE SEQUENCE [LARGE SCALE GENOMIC DNA]</scope>
    <source>
        <strain evidence="11">TSY2</strain>
    </source>
</reference>
<keyword evidence="3" id="KW-0813">Transport</keyword>
<feature type="transmembrane region" description="Helical" evidence="8">
    <location>
        <begin position="82"/>
        <end position="101"/>
    </location>
</feature>
<dbReference type="InterPro" id="IPR004638">
    <property type="entry name" value="EmrB-like"/>
</dbReference>
<dbReference type="NCBIfam" id="TIGR00711">
    <property type="entry name" value="efflux_EmrB"/>
    <property type="match status" value="1"/>
</dbReference>
<feature type="transmembrane region" description="Helical" evidence="8">
    <location>
        <begin position="232"/>
        <end position="250"/>
    </location>
</feature>
<comment type="subcellular location">
    <subcellularLocation>
        <location evidence="1">Cell membrane</location>
        <topology evidence="1">Multi-pass membrane protein</topology>
    </subcellularLocation>
</comment>
<feature type="transmembrane region" description="Helical" evidence="8">
    <location>
        <begin position="168"/>
        <end position="189"/>
    </location>
</feature>
<dbReference type="Proteomes" id="UP000019140">
    <property type="component" value="Unassembled WGS sequence"/>
</dbReference>
<feature type="transmembrane region" description="Helical" evidence="8">
    <location>
        <begin position="107"/>
        <end position="129"/>
    </location>
</feature>
<accession>W4LWN6</accession>
<keyword evidence="7 8" id="KW-0472">Membrane</keyword>
<evidence type="ECO:0000313" key="10">
    <source>
        <dbReference type="EMBL" id="ETX02181.1"/>
    </source>
</evidence>
<keyword evidence="4" id="KW-1003">Cell membrane</keyword>
<evidence type="ECO:0000256" key="3">
    <source>
        <dbReference type="ARBA" id="ARBA00022448"/>
    </source>
</evidence>
<organism evidence="10 11">
    <name type="scientific">Candidatus Entotheonella gemina</name>
    <dbReference type="NCBI Taxonomy" id="1429439"/>
    <lineage>
        <taxon>Bacteria</taxon>
        <taxon>Pseudomonadati</taxon>
        <taxon>Nitrospinota/Tectimicrobiota group</taxon>
        <taxon>Candidatus Tectimicrobiota</taxon>
        <taxon>Candidatus Entotheonellia</taxon>
        <taxon>Candidatus Entotheonellales</taxon>
        <taxon>Candidatus Entotheonellaceae</taxon>
        <taxon>Candidatus Entotheonella</taxon>
    </lineage>
</organism>
<feature type="transmembrane region" description="Helical" evidence="8">
    <location>
        <begin position="201"/>
        <end position="220"/>
    </location>
</feature>
<proteinExistence type="inferred from homology"/>
<dbReference type="InterPro" id="IPR011701">
    <property type="entry name" value="MFS"/>
</dbReference>
<feature type="non-terminal residue" evidence="10">
    <location>
        <position position="529"/>
    </location>
</feature>
<dbReference type="SUPFAM" id="SSF103473">
    <property type="entry name" value="MFS general substrate transporter"/>
    <property type="match status" value="1"/>
</dbReference>
<feature type="transmembrane region" description="Helical" evidence="8">
    <location>
        <begin position="141"/>
        <end position="162"/>
    </location>
</feature>
<comment type="caution">
    <text evidence="10">The sequence shown here is derived from an EMBL/GenBank/DDBJ whole genome shotgun (WGS) entry which is preliminary data.</text>
</comment>
<dbReference type="HOGENOM" id="CLU_000960_28_0_7"/>